<evidence type="ECO:0000313" key="8">
    <source>
        <dbReference type="Proteomes" id="UP000646749"/>
    </source>
</evidence>
<comment type="subcellular location">
    <subcellularLocation>
        <location evidence="1">Endomembrane system</location>
        <topology evidence="1">Multi-pass membrane protein</topology>
    </subcellularLocation>
</comment>
<keyword evidence="8" id="KW-1185">Reference proteome</keyword>
<dbReference type="InterPro" id="IPR023894">
    <property type="entry name" value="Sporulation_SdpB"/>
</dbReference>
<keyword evidence="2 5" id="KW-0812">Transmembrane</keyword>
<feature type="transmembrane region" description="Helical" evidence="5">
    <location>
        <begin position="219"/>
        <end position="242"/>
    </location>
</feature>
<keyword evidence="4 5" id="KW-0472">Membrane</keyword>
<dbReference type="SMART" id="SM00752">
    <property type="entry name" value="HTTM"/>
    <property type="match status" value="1"/>
</dbReference>
<protein>
    <recommendedName>
        <fullName evidence="6">HTTM-like domain-containing protein</fullName>
    </recommendedName>
</protein>
<dbReference type="RefSeq" id="WP_203870575.1">
    <property type="nucleotide sequence ID" value="NZ_BONW01000042.1"/>
</dbReference>
<evidence type="ECO:0000256" key="5">
    <source>
        <dbReference type="SAM" id="Phobius"/>
    </source>
</evidence>
<evidence type="ECO:0000256" key="1">
    <source>
        <dbReference type="ARBA" id="ARBA00004127"/>
    </source>
</evidence>
<dbReference type="PANTHER" id="PTHR39535">
    <property type="entry name" value="SPORULATION-DELAYING PROTEIN SDPB"/>
    <property type="match status" value="1"/>
</dbReference>
<dbReference type="Proteomes" id="UP000646749">
    <property type="component" value="Unassembled WGS sequence"/>
</dbReference>
<gene>
    <name evidence="7" type="primary">yitO</name>
    <name evidence="7" type="ORF">Pen02_71550</name>
</gene>
<feature type="domain" description="HTTM-like" evidence="6">
    <location>
        <begin position="14"/>
        <end position="285"/>
    </location>
</feature>
<evidence type="ECO:0000256" key="2">
    <source>
        <dbReference type="ARBA" id="ARBA00022692"/>
    </source>
</evidence>
<dbReference type="InterPro" id="IPR052964">
    <property type="entry name" value="Sporulation_signal_mat"/>
</dbReference>
<organism evidence="7 8">
    <name type="scientific">Plantactinospora endophytica</name>
    <dbReference type="NCBI Taxonomy" id="673535"/>
    <lineage>
        <taxon>Bacteria</taxon>
        <taxon>Bacillati</taxon>
        <taxon>Actinomycetota</taxon>
        <taxon>Actinomycetes</taxon>
        <taxon>Micromonosporales</taxon>
        <taxon>Micromonosporaceae</taxon>
        <taxon>Plantactinospora</taxon>
    </lineage>
</organism>
<dbReference type="InterPro" id="IPR011020">
    <property type="entry name" value="HTTM-like"/>
</dbReference>
<feature type="transmembrane region" description="Helical" evidence="5">
    <location>
        <begin position="156"/>
        <end position="176"/>
    </location>
</feature>
<reference evidence="7 8" key="1">
    <citation type="submission" date="2021-01" db="EMBL/GenBank/DDBJ databases">
        <title>Whole genome shotgun sequence of Plantactinospora endophytica NBRC 110450.</title>
        <authorList>
            <person name="Komaki H."/>
            <person name="Tamura T."/>
        </authorList>
    </citation>
    <scope>NUCLEOTIDE SEQUENCE [LARGE SCALE GENOMIC DNA]</scope>
    <source>
        <strain evidence="7 8">NBRC 110450</strain>
    </source>
</reference>
<name>A0ABQ4EBZ5_9ACTN</name>
<evidence type="ECO:0000256" key="4">
    <source>
        <dbReference type="ARBA" id="ARBA00023136"/>
    </source>
</evidence>
<dbReference type="EMBL" id="BONW01000042">
    <property type="protein sequence ID" value="GIG92219.1"/>
    <property type="molecule type" value="Genomic_DNA"/>
</dbReference>
<evidence type="ECO:0000256" key="3">
    <source>
        <dbReference type="ARBA" id="ARBA00022989"/>
    </source>
</evidence>
<accession>A0ABQ4EBZ5</accession>
<keyword evidence="3 5" id="KW-1133">Transmembrane helix</keyword>
<sequence>MLTRLGAAALRWTEHAPWTNVYGLARTLLALGTMGTLVFSQPSALFAPVAGMPNAPYCDGLGQISLFCVAPDQPGVARYVAIALLAVVASGWRPRFTALPHWWVSFSVPASVSIPDGGDHVTQVLALLLLPVALTDRRRWHWAAPPEGTRRRETTLLAVAALVLIRVQVAGIYLHASVAKLGVTEWRDGTALYYWLVDPMFGAPLWIRDPLIGVLSHGTAVAALTWGSMALEFALVFGLFAPRHRWPLLLAGGVALHLGIAVLMGLWSFGLAMFAALVLYLRPVDLPFPMPERVRAAALAVAGRIRRATPSRISAVLPVRAVTRRP</sequence>
<dbReference type="PANTHER" id="PTHR39535:SF2">
    <property type="entry name" value="HTTM DOMAIN-CONTAINING PROTEIN"/>
    <property type="match status" value="1"/>
</dbReference>
<evidence type="ECO:0000259" key="6">
    <source>
        <dbReference type="SMART" id="SM00752"/>
    </source>
</evidence>
<proteinExistence type="predicted"/>
<dbReference type="NCBIfam" id="TIGR04033">
    <property type="entry name" value="export_SdpB"/>
    <property type="match status" value="1"/>
</dbReference>
<evidence type="ECO:0000313" key="7">
    <source>
        <dbReference type="EMBL" id="GIG92219.1"/>
    </source>
</evidence>
<comment type="caution">
    <text evidence="7">The sequence shown here is derived from an EMBL/GenBank/DDBJ whole genome shotgun (WGS) entry which is preliminary data.</text>
</comment>
<feature type="transmembrane region" description="Helical" evidence="5">
    <location>
        <begin position="254"/>
        <end position="281"/>
    </location>
</feature>